<feature type="domain" description="MaoC-like" evidence="1">
    <location>
        <begin position="14"/>
        <end position="110"/>
    </location>
</feature>
<dbReference type="Proteomes" id="UP000292445">
    <property type="component" value="Unassembled WGS sequence"/>
</dbReference>
<dbReference type="InterPro" id="IPR052342">
    <property type="entry name" value="MCH/BMMD"/>
</dbReference>
<dbReference type="AlphaFoldDB" id="A0A4Q7N9W3"/>
<dbReference type="EMBL" id="SGXC01000003">
    <property type="protein sequence ID" value="RZS78827.1"/>
    <property type="molecule type" value="Genomic_DNA"/>
</dbReference>
<comment type="caution">
    <text evidence="2">The sequence shown here is derived from an EMBL/GenBank/DDBJ whole genome shotgun (WGS) entry which is preliminary data.</text>
</comment>
<accession>A0A4Q7N9W3</accession>
<dbReference type="SUPFAM" id="SSF54637">
    <property type="entry name" value="Thioesterase/thiol ester dehydrase-isomerase"/>
    <property type="match status" value="1"/>
</dbReference>
<evidence type="ECO:0000259" key="1">
    <source>
        <dbReference type="Pfam" id="PF01575"/>
    </source>
</evidence>
<proteinExistence type="predicted"/>
<dbReference type="InterPro" id="IPR029069">
    <property type="entry name" value="HotDog_dom_sf"/>
</dbReference>
<dbReference type="PANTHER" id="PTHR43664">
    <property type="entry name" value="MONOAMINE OXIDASE-RELATED"/>
    <property type="match status" value="1"/>
</dbReference>
<dbReference type="PANTHER" id="PTHR43664:SF1">
    <property type="entry name" value="BETA-METHYLMALYL-COA DEHYDRATASE"/>
    <property type="match status" value="1"/>
</dbReference>
<dbReference type="RefSeq" id="WP_130361777.1">
    <property type="nucleotide sequence ID" value="NZ_SGXC01000003.1"/>
</dbReference>
<dbReference type="Pfam" id="PF01575">
    <property type="entry name" value="MaoC_dehydratas"/>
    <property type="match status" value="1"/>
</dbReference>
<gene>
    <name evidence="2" type="ORF">EV675_5484</name>
</gene>
<dbReference type="Gene3D" id="3.10.129.10">
    <property type="entry name" value="Hotdog Thioesterase"/>
    <property type="match status" value="1"/>
</dbReference>
<keyword evidence="3" id="KW-1185">Reference proteome</keyword>
<evidence type="ECO:0000313" key="2">
    <source>
        <dbReference type="EMBL" id="RZS78827.1"/>
    </source>
</evidence>
<dbReference type="CDD" id="cd03454">
    <property type="entry name" value="YdeM"/>
    <property type="match status" value="1"/>
</dbReference>
<reference evidence="2 3" key="1">
    <citation type="submission" date="2019-02" db="EMBL/GenBank/DDBJ databases">
        <title>Genomic Encyclopedia of Type Strains, Phase IV (KMG-IV): sequencing the most valuable type-strain genomes for metagenomic binning, comparative biology and taxonomic classification.</title>
        <authorList>
            <person name="Goeker M."/>
        </authorList>
    </citation>
    <scope>NUCLEOTIDE SEQUENCE [LARGE SCALE GENOMIC DNA]</scope>
    <source>
        <strain evidence="2 3">K24</strain>
    </source>
</reference>
<sequence>MRFADFHPGMIIEAGPRRIEEAEMLAFARSYDPQWFHVDGKAAGQGRFGALIASGWQTCGIAMELAVRAVLHDSESFASPGVEQVRWPHPVMSGDELRLRAEVLEVRTSRSRPELGVLRWRWHLLNQDGKEVLELTATSLFDLTPEAARS</sequence>
<name>A0A4Q7N9W3_9BURK</name>
<dbReference type="OrthoDB" id="5298629at2"/>
<organism evidence="2 3">
    <name type="scientific">Pigmentiphaga kullae</name>
    <dbReference type="NCBI Taxonomy" id="151784"/>
    <lineage>
        <taxon>Bacteria</taxon>
        <taxon>Pseudomonadati</taxon>
        <taxon>Pseudomonadota</taxon>
        <taxon>Betaproteobacteria</taxon>
        <taxon>Burkholderiales</taxon>
        <taxon>Alcaligenaceae</taxon>
        <taxon>Pigmentiphaga</taxon>
    </lineage>
</organism>
<dbReference type="InterPro" id="IPR002539">
    <property type="entry name" value="MaoC-like_dom"/>
</dbReference>
<protein>
    <submittedName>
        <fullName evidence="2">Acyl dehydratase</fullName>
    </submittedName>
</protein>
<evidence type="ECO:0000313" key="3">
    <source>
        <dbReference type="Proteomes" id="UP000292445"/>
    </source>
</evidence>